<dbReference type="AlphaFoldDB" id="A0A0W8F015"/>
<evidence type="ECO:0000313" key="2">
    <source>
        <dbReference type="EMBL" id="KUG14235.1"/>
    </source>
</evidence>
<protein>
    <recommendedName>
        <fullName evidence="3">Transcription factor Pcc1</fullName>
    </recommendedName>
</protein>
<dbReference type="EMBL" id="LNQE01001684">
    <property type="protein sequence ID" value="KUG14235.1"/>
    <property type="molecule type" value="Genomic_DNA"/>
</dbReference>
<accession>A0A0W8F015</accession>
<evidence type="ECO:0008006" key="3">
    <source>
        <dbReference type="Google" id="ProtNLM"/>
    </source>
</evidence>
<proteinExistence type="inferred from homology"/>
<evidence type="ECO:0000256" key="1">
    <source>
        <dbReference type="ARBA" id="ARBA00007073"/>
    </source>
</evidence>
<dbReference type="Gene3D" id="3.30.310.50">
    <property type="entry name" value="Alpha-D-phosphohexomutase, C-terminal domain"/>
    <property type="match status" value="1"/>
</dbReference>
<reference evidence="2" key="1">
    <citation type="journal article" date="2015" name="Proc. Natl. Acad. Sci. U.S.A.">
        <title>Networks of energetic and metabolic interactions define dynamics in microbial communities.</title>
        <authorList>
            <person name="Embree M."/>
            <person name="Liu J.K."/>
            <person name="Al-Bassam M.M."/>
            <person name="Zengler K."/>
        </authorList>
    </citation>
    <scope>NUCLEOTIDE SEQUENCE</scope>
</reference>
<name>A0A0W8F015_9ZZZZ</name>
<gene>
    <name evidence="2" type="ORF">ASZ90_016123</name>
</gene>
<comment type="similarity">
    <text evidence="1">Belongs to the CTAG/PCC1 family.</text>
</comment>
<dbReference type="Pfam" id="PF09341">
    <property type="entry name" value="Pcc1"/>
    <property type="match status" value="1"/>
</dbReference>
<dbReference type="NCBIfam" id="NF011470">
    <property type="entry name" value="PRK14887.1"/>
    <property type="match status" value="1"/>
</dbReference>
<comment type="caution">
    <text evidence="2">The sequence shown here is derived from an EMBL/GenBank/DDBJ whole genome shotgun (WGS) entry which is preliminary data.</text>
</comment>
<sequence length="84" mass="9354">MHEAHFRFRSADAGHLFRAVAPEMEAESNPRSRAACLLEAPDTLVLNVQAADIAALRAALNMWLRLISVAQEMQELLNNQETIP</sequence>
<organism evidence="2">
    <name type="scientific">hydrocarbon metagenome</name>
    <dbReference type="NCBI Taxonomy" id="938273"/>
    <lineage>
        <taxon>unclassified sequences</taxon>
        <taxon>metagenomes</taxon>
        <taxon>ecological metagenomes</taxon>
    </lineage>
</organism>
<dbReference type="InterPro" id="IPR015419">
    <property type="entry name" value="CTAG/Pcc1"/>
</dbReference>